<dbReference type="EMBL" id="JAUDFV010000043">
    <property type="protein sequence ID" value="KAL2736952.1"/>
    <property type="molecule type" value="Genomic_DNA"/>
</dbReference>
<reference evidence="2 3" key="1">
    <citation type="journal article" date="2024" name="Ann. Entomol. Soc. Am.">
        <title>Genomic analyses of the southern and eastern yellowjacket wasps (Hymenoptera: Vespidae) reveal evolutionary signatures of social life.</title>
        <authorList>
            <person name="Catto M.A."/>
            <person name="Caine P.B."/>
            <person name="Orr S.E."/>
            <person name="Hunt B.G."/>
            <person name="Goodisman M.A.D."/>
        </authorList>
    </citation>
    <scope>NUCLEOTIDE SEQUENCE [LARGE SCALE GENOMIC DNA]</scope>
    <source>
        <strain evidence="2">233</strain>
        <tissue evidence="2">Head and thorax</tissue>
    </source>
</reference>
<accession>A0ABD2BVZ9</accession>
<evidence type="ECO:0000259" key="1">
    <source>
        <dbReference type="Pfam" id="PF23774"/>
    </source>
</evidence>
<keyword evidence="3" id="KW-1185">Reference proteome</keyword>
<dbReference type="Proteomes" id="UP001607302">
    <property type="component" value="Unassembled WGS sequence"/>
</dbReference>
<evidence type="ECO:0000313" key="3">
    <source>
        <dbReference type="Proteomes" id="UP001607302"/>
    </source>
</evidence>
<name>A0ABD2BVZ9_VESSQ</name>
<sequence length="119" mass="14134">MKSNHIAVTEINMWHNNLNKNQRKLLLCLNNTLISLSASLSVKTCHEMCEAYANQLNQIQLRQCHTYLSFIRFKSVKMFLKITILQNWANYEFGKGHFEVVAQLKKSDSFKQYMMYMEY</sequence>
<evidence type="ECO:0000313" key="2">
    <source>
        <dbReference type="EMBL" id="KAL2736952.1"/>
    </source>
</evidence>
<gene>
    <name evidence="2" type="ORF">V1478_002331</name>
</gene>
<organism evidence="2 3">
    <name type="scientific">Vespula squamosa</name>
    <name type="common">Southern yellow jacket</name>
    <name type="synonym">Wasp</name>
    <dbReference type="NCBI Taxonomy" id="30214"/>
    <lineage>
        <taxon>Eukaryota</taxon>
        <taxon>Metazoa</taxon>
        <taxon>Ecdysozoa</taxon>
        <taxon>Arthropoda</taxon>
        <taxon>Hexapoda</taxon>
        <taxon>Insecta</taxon>
        <taxon>Pterygota</taxon>
        <taxon>Neoptera</taxon>
        <taxon>Endopterygota</taxon>
        <taxon>Hymenoptera</taxon>
        <taxon>Apocrita</taxon>
        <taxon>Aculeata</taxon>
        <taxon>Vespoidea</taxon>
        <taxon>Vespidae</taxon>
        <taxon>Vespinae</taxon>
        <taxon>Vespula</taxon>
    </lineage>
</organism>
<protein>
    <submittedName>
        <fullName evidence="2">Gem-associated protein 5</fullName>
    </submittedName>
</protein>
<dbReference type="Pfam" id="PF23774">
    <property type="entry name" value="TPR_GEMI5"/>
    <property type="match status" value="1"/>
</dbReference>
<dbReference type="InterPro" id="IPR056421">
    <property type="entry name" value="TPR_GEMI5"/>
</dbReference>
<comment type="caution">
    <text evidence="2">The sequence shown here is derived from an EMBL/GenBank/DDBJ whole genome shotgun (WGS) entry which is preliminary data.</text>
</comment>
<dbReference type="AlphaFoldDB" id="A0ABD2BVZ9"/>
<proteinExistence type="predicted"/>
<feature type="domain" description="Gem-associated protein 5 TPR" evidence="1">
    <location>
        <begin position="3"/>
        <end position="58"/>
    </location>
</feature>